<dbReference type="GO" id="GO:0048471">
    <property type="term" value="C:perinuclear region of cytoplasm"/>
    <property type="evidence" value="ECO:0007669"/>
    <property type="project" value="TreeGrafter"/>
</dbReference>
<dbReference type="EMBL" id="CP016244">
    <property type="protein sequence ID" value="ANQ07215.1"/>
    <property type="molecule type" value="Genomic_DNA"/>
</dbReference>
<dbReference type="GO" id="GO:0031267">
    <property type="term" value="F:small GTPase binding"/>
    <property type="evidence" value="ECO:0007669"/>
    <property type="project" value="TreeGrafter"/>
</dbReference>
<dbReference type="GeneID" id="30908057"/>
<gene>
    <name evidence="4" type="ORF">PCOAH_00013310</name>
</gene>
<evidence type="ECO:0000256" key="2">
    <source>
        <dbReference type="ARBA" id="ARBA00022614"/>
    </source>
</evidence>
<protein>
    <recommendedName>
        <fullName evidence="6">Leucine-rich repeat protein</fullName>
    </recommendedName>
</protein>
<keyword evidence="3" id="KW-0677">Repeat</keyword>
<sequence>MENEKSTKPNENYKNLVDCYYLLLKKFKKKSSYVIDEFLIKENKESNGTLTIYEDVDSDAFSFLILSMIDSSYDRINRINVLNVQNGNDIIKAICFYMDNIKISELLKKNTKNVKKKSTNVDKNSKLNLKKKGVGKEKEPEEEPPNEVVNKNMCNVKSFSLFNSNIDINGIVLLSKSLYDNGYAKLENLSIDCINLNCHCLKYLSLSLCNYNSLKTLSFQYCNMGNDCIKYIIDIVIYLNSSLTTLNLSGNKFNAQGMHALFESFLLNNSLNTIDVSYNMFNLDDSFVETFCKIIVNKTNISSISLMGNFVENDNLAKINDAMTFNKSISTLKLPDEVDKEILKQINLKLVKRKRKKKKKKKVGKKKA</sequence>
<organism evidence="4 5">
    <name type="scientific">Plasmodium coatneyi</name>
    <dbReference type="NCBI Taxonomy" id="208452"/>
    <lineage>
        <taxon>Eukaryota</taxon>
        <taxon>Sar</taxon>
        <taxon>Alveolata</taxon>
        <taxon>Apicomplexa</taxon>
        <taxon>Aconoidasida</taxon>
        <taxon>Haemosporida</taxon>
        <taxon>Plasmodiidae</taxon>
        <taxon>Plasmodium</taxon>
    </lineage>
</organism>
<evidence type="ECO:0000313" key="4">
    <source>
        <dbReference type="EMBL" id="ANQ07215.1"/>
    </source>
</evidence>
<dbReference type="SUPFAM" id="SSF52047">
    <property type="entry name" value="RNI-like"/>
    <property type="match status" value="1"/>
</dbReference>
<evidence type="ECO:0000256" key="3">
    <source>
        <dbReference type="ARBA" id="ARBA00022737"/>
    </source>
</evidence>
<dbReference type="AlphaFoldDB" id="A0A1B1DX98"/>
<proteinExistence type="predicted"/>
<reference evidence="5" key="1">
    <citation type="submission" date="2016-06" db="EMBL/GenBank/DDBJ databases">
        <title>First high quality genome sequence of Plasmodium coatneyi using continuous long reads from single molecule, real-time sequencing.</title>
        <authorList>
            <person name="Chien J.-T."/>
            <person name="Pakala S.B."/>
            <person name="Geraldo J.A."/>
            <person name="Lapp S.A."/>
            <person name="Barnwell J.W."/>
            <person name="Kissinger J.C."/>
            <person name="Galinski M.R."/>
            <person name="Humphrey J.C."/>
        </authorList>
    </citation>
    <scope>NUCLEOTIDE SEQUENCE [LARGE SCALE GENOMIC DNA]</scope>
    <source>
        <strain evidence="5">Hackeri</strain>
    </source>
</reference>
<dbReference type="GO" id="GO:0005634">
    <property type="term" value="C:nucleus"/>
    <property type="evidence" value="ECO:0007669"/>
    <property type="project" value="TreeGrafter"/>
</dbReference>
<dbReference type="InterPro" id="IPR032675">
    <property type="entry name" value="LRR_dom_sf"/>
</dbReference>
<dbReference type="InterPro" id="IPR027038">
    <property type="entry name" value="RanGap"/>
</dbReference>
<dbReference type="PANTHER" id="PTHR24113:SF12">
    <property type="entry name" value="RAN GTPASE-ACTIVATING PROTEIN 1"/>
    <property type="match status" value="1"/>
</dbReference>
<accession>A0A1B1DX98</accession>
<dbReference type="RefSeq" id="XP_019913910.1">
    <property type="nucleotide sequence ID" value="XM_020058140.1"/>
</dbReference>
<evidence type="ECO:0008006" key="6">
    <source>
        <dbReference type="Google" id="ProtNLM"/>
    </source>
</evidence>
<dbReference type="GO" id="GO:0005829">
    <property type="term" value="C:cytosol"/>
    <property type="evidence" value="ECO:0007669"/>
    <property type="project" value="TreeGrafter"/>
</dbReference>
<keyword evidence="5" id="KW-1185">Reference proteome</keyword>
<name>A0A1B1DX98_9APIC</name>
<dbReference type="Proteomes" id="UP000092716">
    <property type="component" value="Chromosome 6"/>
</dbReference>
<dbReference type="KEGG" id="pcot:PCOAH_00013310"/>
<dbReference type="VEuPathDB" id="PlasmoDB:PCOAH_00013310"/>
<dbReference type="GO" id="GO:0005096">
    <property type="term" value="F:GTPase activator activity"/>
    <property type="evidence" value="ECO:0007669"/>
    <property type="project" value="UniProtKB-KW"/>
</dbReference>
<dbReference type="PANTHER" id="PTHR24113">
    <property type="entry name" value="RAN GTPASE-ACTIVATING PROTEIN 1"/>
    <property type="match status" value="1"/>
</dbReference>
<dbReference type="Gene3D" id="3.80.10.10">
    <property type="entry name" value="Ribonuclease Inhibitor"/>
    <property type="match status" value="1"/>
</dbReference>
<evidence type="ECO:0000256" key="1">
    <source>
        <dbReference type="ARBA" id="ARBA00022468"/>
    </source>
</evidence>
<keyword evidence="1" id="KW-0343">GTPase activation</keyword>
<dbReference type="OrthoDB" id="341587at2759"/>
<evidence type="ECO:0000313" key="5">
    <source>
        <dbReference type="Proteomes" id="UP000092716"/>
    </source>
</evidence>
<keyword evidence="2" id="KW-0433">Leucine-rich repeat</keyword>
<dbReference type="GO" id="GO:0006913">
    <property type="term" value="P:nucleocytoplasmic transport"/>
    <property type="evidence" value="ECO:0007669"/>
    <property type="project" value="TreeGrafter"/>
</dbReference>